<gene>
    <name evidence="1" type="ORF">ACFP3V_25140</name>
</gene>
<accession>A0ABW1GA26</accession>
<keyword evidence="2" id="KW-1185">Reference proteome</keyword>
<proteinExistence type="predicted"/>
<dbReference type="Proteomes" id="UP001596174">
    <property type="component" value="Unassembled WGS sequence"/>
</dbReference>
<evidence type="ECO:0000313" key="2">
    <source>
        <dbReference type="Proteomes" id="UP001596174"/>
    </source>
</evidence>
<organism evidence="1 2">
    <name type="scientific">Streptacidiphilus monticola</name>
    <dbReference type="NCBI Taxonomy" id="2161674"/>
    <lineage>
        <taxon>Bacteria</taxon>
        <taxon>Bacillati</taxon>
        <taxon>Actinomycetota</taxon>
        <taxon>Actinomycetes</taxon>
        <taxon>Kitasatosporales</taxon>
        <taxon>Streptomycetaceae</taxon>
        <taxon>Streptacidiphilus</taxon>
    </lineage>
</organism>
<dbReference type="RefSeq" id="WP_380587755.1">
    <property type="nucleotide sequence ID" value="NZ_JBHSQJ010000122.1"/>
</dbReference>
<name>A0ABW1GA26_9ACTN</name>
<evidence type="ECO:0008006" key="3">
    <source>
        <dbReference type="Google" id="ProtNLM"/>
    </source>
</evidence>
<evidence type="ECO:0000313" key="1">
    <source>
        <dbReference type="EMBL" id="MFC5910489.1"/>
    </source>
</evidence>
<sequence length="95" mass="10345">MSRGWSVGLDVRAAQTLIDIEKAAGQRLHDAIVLFARALAIEVAAAAAADRPLPGTRLTDGRYAVDVYREPVLLYYLPVPDAAELRVTDLIWLAT</sequence>
<dbReference type="EMBL" id="JBHSQJ010000122">
    <property type="protein sequence ID" value="MFC5910489.1"/>
    <property type="molecule type" value="Genomic_DNA"/>
</dbReference>
<protein>
    <recommendedName>
        <fullName evidence="3">Type II toxin-antitoxin system RelE/ParE family toxin</fullName>
    </recommendedName>
</protein>
<comment type="caution">
    <text evidence="1">The sequence shown here is derived from an EMBL/GenBank/DDBJ whole genome shotgun (WGS) entry which is preliminary data.</text>
</comment>
<reference evidence="2" key="1">
    <citation type="journal article" date="2019" name="Int. J. Syst. Evol. Microbiol.">
        <title>The Global Catalogue of Microorganisms (GCM) 10K type strain sequencing project: providing services to taxonomists for standard genome sequencing and annotation.</title>
        <authorList>
            <consortium name="The Broad Institute Genomics Platform"/>
            <consortium name="The Broad Institute Genome Sequencing Center for Infectious Disease"/>
            <person name="Wu L."/>
            <person name="Ma J."/>
        </authorList>
    </citation>
    <scope>NUCLEOTIDE SEQUENCE [LARGE SCALE GENOMIC DNA]</scope>
    <source>
        <strain evidence="2">JCM 4816</strain>
    </source>
</reference>